<keyword evidence="8" id="KW-1185">Reference proteome</keyword>
<feature type="transmembrane region" description="Helical" evidence="6">
    <location>
        <begin position="16"/>
        <end position="39"/>
    </location>
</feature>
<keyword evidence="3 6" id="KW-0812">Transmembrane</keyword>
<protein>
    <recommendedName>
        <fullName evidence="9">General secretion pathway protein H</fullName>
    </recommendedName>
</protein>
<evidence type="ECO:0000256" key="3">
    <source>
        <dbReference type="ARBA" id="ARBA00022692"/>
    </source>
</evidence>
<dbReference type="InterPro" id="IPR012902">
    <property type="entry name" value="N_methyl_site"/>
</dbReference>
<gene>
    <name evidence="7" type="ORF">GCM10007853_20490</name>
</gene>
<evidence type="ECO:0000313" key="8">
    <source>
        <dbReference type="Proteomes" id="UP001161391"/>
    </source>
</evidence>
<organism evidence="7 8">
    <name type="scientific">Algimonas ampicilliniresistens</name>
    <dbReference type="NCBI Taxonomy" id="1298735"/>
    <lineage>
        <taxon>Bacteria</taxon>
        <taxon>Pseudomonadati</taxon>
        <taxon>Pseudomonadota</taxon>
        <taxon>Alphaproteobacteria</taxon>
        <taxon>Maricaulales</taxon>
        <taxon>Robiginitomaculaceae</taxon>
        <taxon>Algimonas</taxon>
    </lineage>
</organism>
<dbReference type="Pfam" id="PF07963">
    <property type="entry name" value="N_methyl"/>
    <property type="match status" value="1"/>
</dbReference>
<comment type="caution">
    <text evidence="7">The sequence shown here is derived from an EMBL/GenBank/DDBJ whole genome shotgun (WGS) entry which is preliminary data.</text>
</comment>
<reference evidence="7" key="2">
    <citation type="submission" date="2023-01" db="EMBL/GenBank/DDBJ databases">
        <title>Draft genome sequence of Algimonas ampicilliniresistens strain NBRC 108219.</title>
        <authorList>
            <person name="Sun Q."/>
            <person name="Mori K."/>
        </authorList>
    </citation>
    <scope>NUCLEOTIDE SEQUENCE</scope>
    <source>
        <strain evidence="7">NBRC 108219</strain>
    </source>
</reference>
<dbReference type="SUPFAM" id="SSF54523">
    <property type="entry name" value="Pili subunits"/>
    <property type="match status" value="1"/>
</dbReference>
<dbReference type="RefSeq" id="WP_284390346.1">
    <property type="nucleotide sequence ID" value="NZ_BSNK01000002.1"/>
</dbReference>
<dbReference type="PROSITE" id="PS00409">
    <property type="entry name" value="PROKAR_NTER_METHYL"/>
    <property type="match status" value="1"/>
</dbReference>
<dbReference type="NCBIfam" id="TIGR02532">
    <property type="entry name" value="IV_pilin_GFxxxE"/>
    <property type="match status" value="1"/>
</dbReference>
<dbReference type="PRINTS" id="PR00885">
    <property type="entry name" value="BCTERIALGSPH"/>
</dbReference>
<proteinExistence type="predicted"/>
<evidence type="ECO:0008006" key="9">
    <source>
        <dbReference type="Google" id="ProtNLM"/>
    </source>
</evidence>
<dbReference type="Proteomes" id="UP001161391">
    <property type="component" value="Unassembled WGS sequence"/>
</dbReference>
<reference evidence="7" key="1">
    <citation type="journal article" date="2014" name="Int. J. Syst. Evol. Microbiol.">
        <title>Complete genome of a new Firmicutes species belonging to the dominant human colonic microbiota ('Ruminococcus bicirculans') reveals two chromosomes and a selective capacity to utilize plant glucans.</title>
        <authorList>
            <consortium name="NISC Comparative Sequencing Program"/>
            <person name="Wegmann U."/>
            <person name="Louis P."/>
            <person name="Goesmann A."/>
            <person name="Henrissat B."/>
            <person name="Duncan S.H."/>
            <person name="Flint H.J."/>
        </authorList>
    </citation>
    <scope>NUCLEOTIDE SEQUENCE</scope>
    <source>
        <strain evidence="7">NBRC 108219</strain>
    </source>
</reference>
<sequence>MLTLATGSKTYRDEGFSLVELLAVLAILSLMVGAVVLNLPQPRSQTDRTTEAMAAQLTRFLGDGAVAGEMRALGLDAETLSLFRHDGTQWVRSADLSWPDDARLSLERDGQRLDIPETSEPILLFEPYGVVPDFTFTLSARDARYELSADARGQIVRTVDR</sequence>
<accession>A0ABQ5VAU8</accession>
<evidence type="ECO:0000313" key="7">
    <source>
        <dbReference type="EMBL" id="GLQ24175.1"/>
    </source>
</evidence>
<keyword evidence="5 6" id="KW-0472">Membrane</keyword>
<comment type="subcellular location">
    <subcellularLocation>
        <location evidence="1">Membrane</location>
        <topology evidence="1">Single-pass membrane protein</topology>
    </subcellularLocation>
</comment>
<name>A0ABQ5VAU8_9PROT</name>
<evidence type="ECO:0000256" key="2">
    <source>
        <dbReference type="ARBA" id="ARBA00022481"/>
    </source>
</evidence>
<keyword evidence="4 6" id="KW-1133">Transmembrane helix</keyword>
<keyword evidence="2" id="KW-0488">Methylation</keyword>
<evidence type="ECO:0000256" key="5">
    <source>
        <dbReference type="ARBA" id="ARBA00023136"/>
    </source>
</evidence>
<evidence type="ECO:0000256" key="4">
    <source>
        <dbReference type="ARBA" id="ARBA00022989"/>
    </source>
</evidence>
<evidence type="ECO:0000256" key="1">
    <source>
        <dbReference type="ARBA" id="ARBA00004167"/>
    </source>
</evidence>
<dbReference type="InterPro" id="IPR045584">
    <property type="entry name" value="Pilin-like"/>
</dbReference>
<dbReference type="EMBL" id="BSNK01000002">
    <property type="protein sequence ID" value="GLQ24175.1"/>
    <property type="molecule type" value="Genomic_DNA"/>
</dbReference>
<dbReference type="InterPro" id="IPR002416">
    <property type="entry name" value="T2SS_protein-GspH"/>
</dbReference>
<evidence type="ECO:0000256" key="6">
    <source>
        <dbReference type="SAM" id="Phobius"/>
    </source>
</evidence>